<organism evidence="2 3">
    <name type="scientific">Cerrena zonata</name>
    <dbReference type="NCBI Taxonomy" id="2478898"/>
    <lineage>
        <taxon>Eukaryota</taxon>
        <taxon>Fungi</taxon>
        <taxon>Dikarya</taxon>
        <taxon>Basidiomycota</taxon>
        <taxon>Agaricomycotina</taxon>
        <taxon>Agaricomycetes</taxon>
        <taxon>Polyporales</taxon>
        <taxon>Cerrenaceae</taxon>
        <taxon>Cerrena</taxon>
    </lineage>
</organism>
<keyword evidence="3" id="KW-1185">Reference proteome</keyword>
<name>A0AAW0G161_9APHY</name>
<dbReference type="InterPro" id="IPR036928">
    <property type="entry name" value="AS_sf"/>
</dbReference>
<dbReference type="EMBL" id="JASBNA010000034">
    <property type="protein sequence ID" value="KAK7682780.1"/>
    <property type="molecule type" value="Genomic_DNA"/>
</dbReference>
<dbReference type="PANTHER" id="PTHR42678">
    <property type="entry name" value="AMIDASE"/>
    <property type="match status" value="1"/>
</dbReference>
<dbReference type="Pfam" id="PF01425">
    <property type="entry name" value="Amidase"/>
    <property type="match status" value="1"/>
</dbReference>
<dbReference type="AlphaFoldDB" id="A0AAW0G161"/>
<protein>
    <recommendedName>
        <fullName evidence="1">Amidase domain-containing protein</fullName>
    </recommendedName>
</protein>
<evidence type="ECO:0000313" key="2">
    <source>
        <dbReference type="EMBL" id="KAK7682780.1"/>
    </source>
</evidence>
<proteinExistence type="predicted"/>
<comment type="caution">
    <text evidence="2">The sequence shown here is derived from an EMBL/GenBank/DDBJ whole genome shotgun (WGS) entry which is preliminary data.</text>
</comment>
<dbReference type="SUPFAM" id="SSF75304">
    <property type="entry name" value="Amidase signature (AS) enzymes"/>
    <property type="match status" value="1"/>
</dbReference>
<evidence type="ECO:0000313" key="3">
    <source>
        <dbReference type="Proteomes" id="UP001385951"/>
    </source>
</evidence>
<gene>
    <name evidence="2" type="ORF">QCA50_014163</name>
</gene>
<dbReference type="Gene3D" id="3.90.1300.10">
    <property type="entry name" value="Amidase signature (AS) domain"/>
    <property type="match status" value="1"/>
</dbReference>
<sequence length="289" mass="30800">MCRSVADAATILTVIAGRDPLDNFTLAQPDVVPDYTKALRKDALKGVRLGIPRGFSPGNQNIIAAFNASVEIIRGLGATVIDPTDFPSLAEIRASGNETIVLDTDFKVDVNRYIDGLLEVPTGVKDLAGLIAFNSAHADEELVPPFWTDQSIFIASQNTTVNQAYFDALAADKDLGQTRGIDATLKMFNLDALLLPTSGASGPAAIAGYPLVTVPLGFQPANTTLSPAQPTRSMGPNQPFGVSFMGTAFSEFKLIGYAFAYEQATHNRLKQLAFPEAIPKTQLADIIGK</sequence>
<accession>A0AAW0G161</accession>
<dbReference type="PANTHER" id="PTHR42678:SF34">
    <property type="entry name" value="OS04G0183300 PROTEIN"/>
    <property type="match status" value="1"/>
</dbReference>
<dbReference type="InterPro" id="IPR023631">
    <property type="entry name" value="Amidase_dom"/>
</dbReference>
<evidence type="ECO:0000259" key="1">
    <source>
        <dbReference type="Pfam" id="PF01425"/>
    </source>
</evidence>
<feature type="domain" description="Amidase" evidence="1">
    <location>
        <begin position="1"/>
        <end position="254"/>
    </location>
</feature>
<dbReference type="Proteomes" id="UP001385951">
    <property type="component" value="Unassembled WGS sequence"/>
</dbReference>
<reference evidence="2 3" key="1">
    <citation type="submission" date="2022-09" db="EMBL/GenBank/DDBJ databases">
        <authorList>
            <person name="Palmer J.M."/>
        </authorList>
    </citation>
    <scope>NUCLEOTIDE SEQUENCE [LARGE SCALE GENOMIC DNA]</scope>
    <source>
        <strain evidence="2 3">DSM 7382</strain>
    </source>
</reference>